<dbReference type="Pfam" id="PF13563">
    <property type="entry name" value="2_5_RNA_ligase2"/>
    <property type="match status" value="1"/>
</dbReference>
<keyword evidence="2" id="KW-0436">Ligase</keyword>
<gene>
    <name evidence="2" type="ORF">HNQ72_002858</name>
</gene>
<dbReference type="EMBL" id="JACHEG010000002">
    <property type="protein sequence ID" value="MBB6163040.1"/>
    <property type="molecule type" value="Genomic_DNA"/>
</dbReference>
<accession>A0A7W9Y6T8</accession>
<keyword evidence="3" id="KW-1185">Reference proteome</keyword>
<name>A0A7W9Y6T8_9HYPH</name>
<protein>
    <submittedName>
        <fullName evidence="2">2'-5' RNA ligase</fullName>
        <ecNumber evidence="2">6.5.1.-</ecNumber>
    </submittedName>
</protein>
<dbReference type="Gene3D" id="3.90.1140.10">
    <property type="entry name" value="Cyclic phosphodiesterase"/>
    <property type="match status" value="1"/>
</dbReference>
<dbReference type="Proteomes" id="UP000547879">
    <property type="component" value="Unassembled WGS sequence"/>
</dbReference>
<reference evidence="2 3" key="1">
    <citation type="submission" date="2020-08" db="EMBL/GenBank/DDBJ databases">
        <title>Genomic Encyclopedia of Type Strains, Phase IV (KMG-IV): sequencing the most valuable type-strain genomes for metagenomic binning, comparative biology and taxonomic classification.</title>
        <authorList>
            <person name="Goeker M."/>
        </authorList>
    </citation>
    <scope>NUCLEOTIDE SEQUENCE [LARGE SCALE GENOMIC DNA]</scope>
    <source>
        <strain evidence="2 3">DSM 100734</strain>
    </source>
</reference>
<dbReference type="RefSeq" id="WP_183992816.1">
    <property type="nucleotide sequence ID" value="NZ_BMHW01000002.1"/>
</dbReference>
<organism evidence="2 3">
    <name type="scientific">Rhizobium wenxiniae</name>
    <dbReference type="NCBI Taxonomy" id="1737357"/>
    <lineage>
        <taxon>Bacteria</taxon>
        <taxon>Pseudomonadati</taxon>
        <taxon>Pseudomonadota</taxon>
        <taxon>Alphaproteobacteria</taxon>
        <taxon>Hyphomicrobiales</taxon>
        <taxon>Rhizobiaceae</taxon>
        <taxon>Rhizobium/Agrobacterium group</taxon>
        <taxon>Rhizobium</taxon>
    </lineage>
</organism>
<sequence length="247" mass="27520">MQYHQPSLPLTGNAPEKNRSGHPHFAPRRRSELFFVLKPPPSLAEEIYKAACEHAHGRTNRQPHPAHLLHVSLLSMDEFDEPPYELIPRIETAIGSIRACPLTVTLDGCAIYGGGRHLALTSAGKNTDIQAFARMLHCALSRHNLPRQAFRAPSPHVTIIYGYGCKEVLNIGKPSTWQAREFALVYSHKGETRHEPFGCWRFNVDAPPYSRPPSQLSLLDEPITGGDRNPALTTKAAIRNDGPRETM</sequence>
<evidence type="ECO:0000313" key="3">
    <source>
        <dbReference type="Proteomes" id="UP000547879"/>
    </source>
</evidence>
<comment type="caution">
    <text evidence="2">The sequence shown here is derived from an EMBL/GenBank/DDBJ whole genome shotgun (WGS) entry which is preliminary data.</text>
</comment>
<evidence type="ECO:0000313" key="2">
    <source>
        <dbReference type="EMBL" id="MBB6163040.1"/>
    </source>
</evidence>
<dbReference type="EC" id="6.5.1.-" evidence="2"/>
<feature type="region of interest" description="Disordered" evidence="1">
    <location>
        <begin position="1"/>
        <end position="25"/>
    </location>
</feature>
<dbReference type="InterPro" id="IPR009097">
    <property type="entry name" value="Cyclic_Pdiesterase"/>
</dbReference>
<proteinExistence type="predicted"/>
<feature type="compositionally biased region" description="Polar residues" evidence="1">
    <location>
        <begin position="1"/>
        <end position="10"/>
    </location>
</feature>
<dbReference type="SUPFAM" id="SSF55144">
    <property type="entry name" value="LigT-like"/>
    <property type="match status" value="1"/>
</dbReference>
<dbReference type="GO" id="GO:0016874">
    <property type="term" value="F:ligase activity"/>
    <property type="evidence" value="ECO:0007669"/>
    <property type="project" value="UniProtKB-KW"/>
</dbReference>
<evidence type="ECO:0000256" key="1">
    <source>
        <dbReference type="SAM" id="MobiDB-lite"/>
    </source>
</evidence>
<dbReference type="AlphaFoldDB" id="A0A7W9Y6T8"/>